<sequence>MHRSGQILFLPHAKLKQKEKTSSGHLLFFIAADYMSENQNGFNSTSTILLMYFFISQKTYQFHFMFTSLFYNNNNIIR</sequence>
<accession>A0A1Y3MC33</accession>
<reference evidence="1 2" key="1">
    <citation type="submission" date="2017-02" db="EMBL/GenBank/DDBJ databases">
        <title>Bacillus pseudomycoides isolate FSL K6-0042.</title>
        <authorList>
            <person name="Kovac J."/>
        </authorList>
    </citation>
    <scope>NUCLEOTIDE SEQUENCE [LARGE SCALE GENOMIC DNA]</scope>
    <source>
        <strain evidence="1 2">FSL K6-0042</strain>
    </source>
</reference>
<evidence type="ECO:0000313" key="2">
    <source>
        <dbReference type="Proteomes" id="UP000195321"/>
    </source>
</evidence>
<evidence type="ECO:0000313" key="1">
    <source>
        <dbReference type="EMBL" id="OUM48017.1"/>
    </source>
</evidence>
<protein>
    <submittedName>
        <fullName evidence="1">Uncharacterized protein</fullName>
    </submittedName>
</protein>
<dbReference type="AlphaFoldDB" id="A0A1Y3MC33"/>
<gene>
    <name evidence="1" type="ORF">BW425_15035</name>
</gene>
<proteinExistence type="predicted"/>
<name>A0A1Y3MC33_9BACI</name>
<organism evidence="1 2">
    <name type="scientific">Bacillus pseudomycoides</name>
    <dbReference type="NCBI Taxonomy" id="64104"/>
    <lineage>
        <taxon>Bacteria</taxon>
        <taxon>Bacillati</taxon>
        <taxon>Bacillota</taxon>
        <taxon>Bacilli</taxon>
        <taxon>Bacillales</taxon>
        <taxon>Bacillaceae</taxon>
        <taxon>Bacillus</taxon>
        <taxon>Bacillus cereus group</taxon>
    </lineage>
</organism>
<dbReference type="Proteomes" id="UP000195321">
    <property type="component" value="Unassembled WGS sequence"/>
</dbReference>
<dbReference type="EMBL" id="MWPX01000016">
    <property type="protein sequence ID" value="OUM48017.1"/>
    <property type="molecule type" value="Genomic_DNA"/>
</dbReference>
<comment type="caution">
    <text evidence="1">The sequence shown here is derived from an EMBL/GenBank/DDBJ whole genome shotgun (WGS) entry which is preliminary data.</text>
</comment>